<evidence type="ECO:0000313" key="2">
    <source>
        <dbReference type="Proteomes" id="UP001500190"/>
    </source>
</evidence>
<keyword evidence="2" id="KW-1185">Reference proteome</keyword>
<proteinExistence type="predicted"/>
<dbReference type="Proteomes" id="UP001500190">
    <property type="component" value="Unassembled WGS sequence"/>
</dbReference>
<gene>
    <name evidence="1" type="ORF">GCM10009742_08700</name>
</gene>
<evidence type="ECO:0000313" key="1">
    <source>
        <dbReference type="EMBL" id="GAA1568871.1"/>
    </source>
</evidence>
<evidence type="ECO:0008006" key="3">
    <source>
        <dbReference type="Google" id="ProtNLM"/>
    </source>
</evidence>
<accession>A0ABP4NXQ7</accession>
<dbReference type="EMBL" id="BAAAND010000001">
    <property type="protein sequence ID" value="GAA1568871.1"/>
    <property type="molecule type" value="Genomic_DNA"/>
</dbReference>
<protein>
    <recommendedName>
        <fullName evidence="3">DEAD/DEAH box helicase</fullName>
    </recommendedName>
</protein>
<sequence>MQKTARVNGTGNDWFTGGNDWFHGGNDWFTGGNDWLRGGNDWFVPTAAEDGNDW</sequence>
<dbReference type="RefSeq" id="WP_344188043.1">
    <property type="nucleotide sequence ID" value="NZ_BAAAND010000001.1"/>
</dbReference>
<comment type="caution">
    <text evidence="1">The sequence shown here is derived from an EMBL/GenBank/DDBJ whole genome shotgun (WGS) entry which is preliminary data.</text>
</comment>
<reference evidence="2" key="1">
    <citation type="journal article" date="2019" name="Int. J. Syst. Evol. Microbiol.">
        <title>The Global Catalogue of Microorganisms (GCM) 10K type strain sequencing project: providing services to taxonomists for standard genome sequencing and annotation.</title>
        <authorList>
            <consortium name="The Broad Institute Genomics Platform"/>
            <consortium name="The Broad Institute Genome Sequencing Center for Infectious Disease"/>
            <person name="Wu L."/>
            <person name="Ma J."/>
        </authorList>
    </citation>
    <scope>NUCLEOTIDE SEQUENCE [LARGE SCALE GENOMIC DNA]</scope>
    <source>
        <strain evidence="2">JCM 14304</strain>
    </source>
</reference>
<name>A0ABP4NXQ7_9ACTN</name>
<organism evidence="1 2">
    <name type="scientific">Kribbella karoonensis</name>
    <dbReference type="NCBI Taxonomy" id="324851"/>
    <lineage>
        <taxon>Bacteria</taxon>
        <taxon>Bacillati</taxon>
        <taxon>Actinomycetota</taxon>
        <taxon>Actinomycetes</taxon>
        <taxon>Propionibacteriales</taxon>
        <taxon>Kribbellaceae</taxon>
        <taxon>Kribbella</taxon>
    </lineage>
</organism>